<dbReference type="OrthoDB" id="1900495at2759"/>
<evidence type="ECO:0000313" key="3">
    <source>
        <dbReference type="Proteomes" id="UP000236161"/>
    </source>
</evidence>
<dbReference type="Proteomes" id="UP000236161">
    <property type="component" value="Unassembled WGS sequence"/>
</dbReference>
<dbReference type="EMBL" id="KZ451922">
    <property type="protein sequence ID" value="PKA61938.1"/>
    <property type="molecule type" value="Genomic_DNA"/>
</dbReference>
<reference evidence="2 3" key="1">
    <citation type="journal article" date="2017" name="Nature">
        <title>The Apostasia genome and the evolution of orchids.</title>
        <authorList>
            <person name="Zhang G.Q."/>
            <person name="Liu K.W."/>
            <person name="Li Z."/>
            <person name="Lohaus R."/>
            <person name="Hsiao Y.Y."/>
            <person name="Niu S.C."/>
            <person name="Wang J.Y."/>
            <person name="Lin Y.C."/>
            <person name="Xu Q."/>
            <person name="Chen L.J."/>
            <person name="Yoshida K."/>
            <person name="Fujiwara S."/>
            <person name="Wang Z.W."/>
            <person name="Zhang Y.Q."/>
            <person name="Mitsuda N."/>
            <person name="Wang M."/>
            <person name="Liu G.H."/>
            <person name="Pecoraro L."/>
            <person name="Huang H.X."/>
            <person name="Xiao X.J."/>
            <person name="Lin M."/>
            <person name="Wu X.Y."/>
            <person name="Wu W.L."/>
            <person name="Chen Y.Y."/>
            <person name="Chang S.B."/>
            <person name="Sakamoto S."/>
            <person name="Ohme-Takagi M."/>
            <person name="Yagi M."/>
            <person name="Zeng S.J."/>
            <person name="Shen C.Y."/>
            <person name="Yeh C.M."/>
            <person name="Luo Y.B."/>
            <person name="Tsai W.C."/>
            <person name="Van de Peer Y."/>
            <person name="Liu Z.J."/>
        </authorList>
    </citation>
    <scope>NUCLEOTIDE SEQUENCE [LARGE SCALE GENOMIC DNA]</scope>
    <source>
        <strain evidence="3">cv. Shenzhen</strain>
        <tissue evidence="2">Stem</tissue>
    </source>
</reference>
<name>A0A2I0B2C4_9ASPA</name>
<dbReference type="PANTHER" id="PTHR34272">
    <property type="entry name" value="EXPRESSED PROTEIN"/>
    <property type="match status" value="1"/>
</dbReference>
<dbReference type="STRING" id="1088818.A0A2I0B2C4"/>
<organism evidence="2 3">
    <name type="scientific">Apostasia shenzhenica</name>
    <dbReference type="NCBI Taxonomy" id="1088818"/>
    <lineage>
        <taxon>Eukaryota</taxon>
        <taxon>Viridiplantae</taxon>
        <taxon>Streptophyta</taxon>
        <taxon>Embryophyta</taxon>
        <taxon>Tracheophyta</taxon>
        <taxon>Spermatophyta</taxon>
        <taxon>Magnoliopsida</taxon>
        <taxon>Liliopsida</taxon>
        <taxon>Asparagales</taxon>
        <taxon>Orchidaceae</taxon>
        <taxon>Apostasioideae</taxon>
        <taxon>Apostasia</taxon>
    </lineage>
</organism>
<gene>
    <name evidence="2" type="ORF">AXF42_Ash019144</name>
</gene>
<evidence type="ECO:0000313" key="2">
    <source>
        <dbReference type="EMBL" id="PKA61938.1"/>
    </source>
</evidence>
<protein>
    <recommendedName>
        <fullName evidence="1">DUF7086 domain-containing protein</fullName>
    </recommendedName>
</protein>
<dbReference type="Pfam" id="PF23324">
    <property type="entry name" value="DUF7086"/>
    <property type="match status" value="1"/>
</dbReference>
<dbReference type="InterPro" id="IPR055513">
    <property type="entry name" value="DUF7086"/>
</dbReference>
<dbReference type="AlphaFoldDB" id="A0A2I0B2C4"/>
<proteinExistence type="predicted"/>
<keyword evidence="3" id="KW-1185">Reference proteome</keyword>
<evidence type="ECO:0000259" key="1">
    <source>
        <dbReference type="Pfam" id="PF23324"/>
    </source>
</evidence>
<feature type="domain" description="DUF7086" evidence="1">
    <location>
        <begin position="2"/>
        <end position="121"/>
    </location>
</feature>
<dbReference type="PANTHER" id="PTHR34272:SF1">
    <property type="entry name" value="EXPRESSED PROTEIN"/>
    <property type="match status" value="1"/>
</dbReference>
<accession>A0A2I0B2C4</accession>
<sequence length="128" mass="14838">MICNKCQHREEIEYDIEGEFSKLASFIGMNKNMFHDRAVPEWVSPPYPLCPTCGAAAGGKLRPELPGEMEKTNWLFLLLGQMLGHCTMPFLKYFCRMNGHHRSGAYNRLLFQTYMELCCQLDPLFRLI</sequence>